<dbReference type="AlphaFoldDB" id="A0A5J6MT57"/>
<dbReference type="OrthoDB" id="5171662at2"/>
<dbReference type="Pfam" id="PF14378">
    <property type="entry name" value="PAP2_3"/>
    <property type="match status" value="1"/>
</dbReference>
<keyword evidence="1" id="KW-0812">Transmembrane</keyword>
<feature type="transmembrane region" description="Helical" evidence="1">
    <location>
        <begin position="265"/>
        <end position="287"/>
    </location>
</feature>
<dbReference type="Proteomes" id="UP000325797">
    <property type="component" value="Chromosome"/>
</dbReference>
<feature type="domain" description="Inositolphosphotransferase Aur1/Ipt1" evidence="2">
    <location>
        <begin position="170"/>
        <end position="333"/>
    </location>
</feature>
<proteinExistence type="predicted"/>
<feature type="transmembrane region" description="Helical" evidence="1">
    <location>
        <begin position="32"/>
        <end position="53"/>
    </location>
</feature>
<evidence type="ECO:0000256" key="1">
    <source>
        <dbReference type="SAM" id="Phobius"/>
    </source>
</evidence>
<feature type="transmembrane region" description="Helical" evidence="1">
    <location>
        <begin position="174"/>
        <end position="194"/>
    </location>
</feature>
<dbReference type="EMBL" id="CP042582">
    <property type="protein sequence ID" value="QEX20441.1"/>
    <property type="molecule type" value="Genomic_DNA"/>
</dbReference>
<evidence type="ECO:0000313" key="3">
    <source>
        <dbReference type="EMBL" id="QEX20441.1"/>
    </source>
</evidence>
<dbReference type="GO" id="GO:0016020">
    <property type="term" value="C:membrane"/>
    <property type="evidence" value="ECO:0007669"/>
    <property type="project" value="UniProtKB-SubCell"/>
</dbReference>
<dbReference type="RefSeq" id="WP_151114673.1">
    <property type="nucleotide sequence ID" value="NZ_CP042582.1"/>
</dbReference>
<gene>
    <name evidence="3" type="ORF">FRZ61_03580</name>
</gene>
<protein>
    <recommendedName>
        <fullName evidence="2">Inositolphosphotransferase Aur1/Ipt1 domain-containing protein</fullName>
    </recommendedName>
</protein>
<feature type="transmembrane region" description="Helical" evidence="1">
    <location>
        <begin position="73"/>
        <end position="91"/>
    </location>
</feature>
<reference evidence="3 4" key="1">
    <citation type="submission" date="2019-08" db="EMBL/GenBank/DDBJ databases">
        <title>Hyperibacter terrae gen. nov., sp. nov. and Hyperibacter viscosus sp. nov., two new members in the family Rhodospirillaceae isolated from the rhizosphere of Hypericum perforatum.</title>
        <authorList>
            <person name="Noviana Z."/>
        </authorList>
    </citation>
    <scope>NUCLEOTIDE SEQUENCE [LARGE SCALE GENOMIC DNA]</scope>
    <source>
        <strain evidence="3 4">R5959</strain>
    </source>
</reference>
<feature type="transmembrane region" description="Helical" evidence="1">
    <location>
        <begin position="294"/>
        <end position="315"/>
    </location>
</feature>
<feature type="transmembrane region" description="Helical" evidence="1">
    <location>
        <begin position="206"/>
        <end position="228"/>
    </location>
</feature>
<dbReference type="InterPro" id="IPR026841">
    <property type="entry name" value="Aur1/Ipt1"/>
</dbReference>
<keyword evidence="1" id="KW-1133">Transmembrane helix</keyword>
<keyword evidence="1" id="KW-0472">Membrane</keyword>
<name>A0A5J6MT57_9PROT</name>
<feature type="transmembrane region" description="Helical" evidence="1">
    <location>
        <begin position="321"/>
        <end position="339"/>
    </location>
</feature>
<accession>A0A5J6MT57</accession>
<organism evidence="3 4">
    <name type="scientific">Hypericibacter adhaerens</name>
    <dbReference type="NCBI Taxonomy" id="2602016"/>
    <lineage>
        <taxon>Bacteria</taxon>
        <taxon>Pseudomonadati</taxon>
        <taxon>Pseudomonadota</taxon>
        <taxon>Alphaproteobacteria</taxon>
        <taxon>Rhodospirillales</taxon>
        <taxon>Dongiaceae</taxon>
        <taxon>Hypericibacter</taxon>
    </lineage>
</organism>
<sequence length="359" mass="40232">MVDWQKAEGGRSLAASVELDKAFSRRLPPPDMLAVTLTVIGFFAIALVIARIWGIDFTFPRPGKIPGLDANYWAPPGIAAIAYLVIQLAGRQLIRRNRPSWAAFGRRLFDDYYLLALFIFVIYVHFNIKMWIPVVNPALYDAQYFAVDQALRPLIDLFAWIRAWGARIIPAVDIWYQAAFFAVFVLSFLTHSIGNRRWHYHNMIGLLLIEMVGPLSYLFAPAVGPFIFEQGPNRMATTAELTMYEVYKQVLAGGGAWVSENGGHYFAQPLAAMPSLHVGATFVIVYYSVVARQWVSPLAVLAFIWIVIESVVARWHYLVDLPVGLLLAVIVILVTNRLCRTRQAEIDRAGGLALAGRHG</sequence>
<keyword evidence="4" id="KW-1185">Reference proteome</keyword>
<evidence type="ECO:0000259" key="2">
    <source>
        <dbReference type="Pfam" id="PF14378"/>
    </source>
</evidence>
<feature type="transmembrane region" description="Helical" evidence="1">
    <location>
        <begin position="112"/>
        <end position="132"/>
    </location>
</feature>
<dbReference type="KEGG" id="hadh:FRZ61_03580"/>
<evidence type="ECO:0000313" key="4">
    <source>
        <dbReference type="Proteomes" id="UP000325797"/>
    </source>
</evidence>